<proteinExistence type="predicted"/>
<organism evidence="1 2">
    <name type="scientific">Frankia torreyi</name>
    <dbReference type="NCBI Taxonomy" id="1856"/>
    <lineage>
        <taxon>Bacteria</taxon>
        <taxon>Bacillati</taxon>
        <taxon>Actinomycetota</taxon>
        <taxon>Actinomycetes</taxon>
        <taxon>Frankiales</taxon>
        <taxon>Frankiaceae</taxon>
        <taxon>Frankia</taxon>
    </lineage>
</organism>
<dbReference type="InterPro" id="IPR014710">
    <property type="entry name" value="RmlC-like_jellyroll"/>
</dbReference>
<name>A0A0D8BCP3_9ACTN</name>
<dbReference type="Gene3D" id="2.60.120.10">
    <property type="entry name" value="Jelly Rolls"/>
    <property type="match status" value="1"/>
</dbReference>
<gene>
    <name evidence="1" type="ORF">FF36_03883</name>
</gene>
<sequence length="155" mass="17272">MHGGPIVKFLDDAHWFDVTRLEYPDGRIARIQEAWIQLSPRYVCFYNKWDPGAITPRHGHHGDHSIFVTRGQVSDGTHVCGPGSHIMLEYGDTFGPWEAGPEGCEMYGVIMGVGHPFLDKAAWRMYLAERGIVEHPCPPPPLPLWSAGLSVLPAD</sequence>
<evidence type="ECO:0008006" key="3">
    <source>
        <dbReference type="Google" id="ProtNLM"/>
    </source>
</evidence>
<dbReference type="Proteomes" id="UP000032545">
    <property type="component" value="Unassembled WGS sequence"/>
</dbReference>
<evidence type="ECO:0000313" key="1">
    <source>
        <dbReference type="EMBL" id="KJE21830.1"/>
    </source>
</evidence>
<keyword evidence="2" id="KW-1185">Reference proteome</keyword>
<dbReference type="OrthoDB" id="7594692at2"/>
<dbReference type="AlphaFoldDB" id="A0A0D8BCP3"/>
<comment type="caution">
    <text evidence="1">The sequence shown here is derived from an EMBL/GenBank/DDBJ whole genome shotgun (WGS) entry which is preliminary data.</text>
</comment>
<evidence type="ECO:0000313" key="2">
    <source>
        <dbReference type="Proteomes" id="UP000032545"/>
    </source>
</evidence>
<accession>A0A0D8BCP3</accession>
<dbReference type="EMBL" id="JYFN01000031">
    <property type="protein sequence ID" value="KJE21830.1"/>
    <property type="molecule type" value="Genomic_DNA"/>
</dbReference>
<reference evidence="2" key="1">
    <citation type="submission" date="2015-02" db="EMBL/GenBank/DDBJ databases">
        <title>Draft Genome of Frankia sp. CpI1-S.</title>
        <authorList>
            <person name="Oshone R.T."/>
            <person name="Ngom M."/>
            <person name="Ghodhbane-Gtari F."/>
            <person name="Gtari M."/>
            <person name="Morris K."/>
            <person name="Thomas K."/>
            <person name="Sen A."/>
            <person name="Tisa L.S."/>
        </authorList>
    </citation>
    <scope>NUCLEOTIDE SEQUENCE [LARGE SCALE GENOMIC DNA]</scope>
    <source>
        <strain evidence="2">CpI1-S</strain>
    </source>
</reference>
<dbReference type="PATRIC" id="fig|1502723.3.peg.3562"/>
<protein>
    <recommendedName>
        <fullName evidence="3">ChrR-like cupin domain-containing protein</fullName>
    </recommendedName>
</protein>
<reference evidence="1 2" key="2">
    <citation type="journal article" date="2016" name="Genome Announc.">
        <title>Permanent Draft Genome Sequences for Two Variants of Frankia sp. Strain CpI1, the First Frankia Strain Isolated from Root Nodules of Comptonia peregrina.</title>
        <authorList>
            <person name="Oshone R."/>
            <person name="Hurst S.G.IV."/>
            <person name="Abebe-Akele F."/>
            <person name="Simpson S."/>
            <person name="Morris K."/>
            <person name="Thomas W.K."/>
            <person name="Tisa L.S."/>
        </authorList>
    </citation>
    <scope>NUCLEOTIDE SEQUENCE [LARGE SCALE GENOMIC DNA]</scope>
    <source>
        <strain evidence="2">CpI1-S</strain>
    </source>
</reference>
<dbReference type="RefSeq" id="WP_044886450.1">
    <property type="nucleotide sequence ID" value="NZ_JYFN01000031.1"/>
</dbReference>
<dbReference type="InterPro" id="IPR011051">
    <property type="entry name" value="RmlC_Cupin_sf"/>
</dbReference>
<dbReference type="SUPFAM" id="SSF51182">
    <property type="entry name" value="RmlC-like cupins"/>
    <property type="match status" value="1"/>
</dbReference>